<dbReference type="Proteomes" id="UP000319449">
    <property type="component" value="Unassembled WGS sequence"/>
</dbReference>
<dbReference type="GO" id="GO:0004792">
    <property type="term" value="F:thiosulfate-cyanide sulfurtransferase activity"/>
    <property type="evidence" value="ECO:0007669"/>
    <property type="project" value="TreeGrafter"/>
</dbReference>
<dbReference type="Gene3D" id="3.40.250.10">
    <property type="entry name" value="Rhodanese-like domain"/>
    <property type="match status" value="3"/>
</dbReference>
<feature type="domain" description="Rhodanese" evidence="2">
    <location>
        <begin position="122"/>
        <end position="215"/>
    </location>
</feature>
<gene>
    <name evidence="3" type="ORF">JN12_00153</name>
</gene>
<dbReference type="AlphaFoldDB" id="A0A562WUY2"/>
<feature type="domain" description="Rhodanese" evidence="2">
    <location>
        <begin position="339"/>
        <end position="425"/>
    </location>
</feature>
<name>A0A562WUY2_9BACT</name>
<reference evidence="3 4" key="1">
    <citation type="submission" date="2019-07" db="EMBL/GenBank/DDBJ databases">
        <title>Genomic Encyclopedia of Archaeal and Bacterial Type Strains, Phase II (KMG-II): from individual species to whole genera.</title>
        <authorList>
            <person name="Goeker M."/>
        </authorList>
    </citation>
    <scope>NUCLEOTIDE SEQUENCE [LARGE SCALE GENOMIC DNA]</scope>
    <source>
        <strain evidence="3 4">ATCC BAA-1139</strain>
    </source>
</reference>
<evidence type="ECO:0000313" key="3">
    <source>
        <dbReference type="EMBL" id="TWJ33479.1"/>
    </source>
</evidence>
<dbReference type="PANTHER" id="PTHR44086:SF13">
    <property type="entry name" value="THIOSULFATE SULFURTRANSFERASE PSPE"/>
    <property type="match status" value="1"/>
</dbReference>
<keyword evidence="3" id="KW-0670">Pyruvate</keyword>
<keyword evidence="1" id="KW-0732">Signal</keyword>
<protein>
    <submittedName>
        <fullName evidence="3">3-mercaptopyruvate sulfurtransferase SseA</fullName>
    </submittedName>
</protein>
<accession>A0A562WUY2</accession>
<organism evidence="3 4">
    <name type="scientific">Geobacter argillaceus</name>
    <dbReference type="NCBI Taxonomy" id="345631"/>
    <lineage>
        <taxon>Bacteria</taxon>
        <taxon>Pseudomonadati</taxon>
        <taxon>Thermodesulfobacteriota</taxon>
        <taxon>Desulfuromonadia</taxon>
        <taxon>Geobacterales</taxon>
        <taxon>Geobacteraceae</taxon>
        <taxon>Geobacter</taxon>
    </lineage>
</organism>
<dbReference type="PANTHER" id="PTHR44086">
    <property type="entry name" value="THIOSULFATE SULFURTRANSFERASE RDL2, MITOCHONDRIAL-RELATED"/>
    <property type="match status" value="1"/>
</dbReference>
<dbReference type="RefSeq" id="WP_246125685.1">
    <property type="nucleotide sequence ID" value="NZ_VLLN01000001.1"/>
</dbReference>
<dbReference type="SUPFAM" id="SSF52821">
    <property type="entry name" value="Rhodanese/Cell cycle control phosphatase"/>
    <property type="match status" value="3"/>
</dbReference>
<sequence>MSKAKKAVTLIAIGTMLTLAVNAAAAEELKGKVKAVSKSSRTIAVEVEQKGVVVFKYDKDTQFKNAASATDILPDEVITVDYSGNGAENRARSISKFIAPLPEGVKRIQAAELDALIRRGPAAGNYLLIDSRPAGKFNEGHLPSAISIPFNELEKNGEKLLPTDRNKTLVFYCGGLSCVLSPKSAALARKLGFQDVRVFPEGEPGWRKSERATESSPGFVKSGNIVLIDLRNPAAVQKGHIPGAVNIPSAKLAASEQQFPAYKGAPIVFYCEQDAELSAALEQMRDWGYTNATVFPGGTATWQAAGNELAKGPAATTITYVRKLGAGEIGIKEFEAAVSKGSALIVDARSSEEFAKGHLPKALNIPAEEMARRFAEIPSGKPLIIHCSTGTRAEMAFDILKEKGIPARYLKASVAIESDGRPVITE</sequence>
<evidence type="ECO:0000256" key="1">
    <source>
        <dbReference type="SAM" id="SignalP"/>
    </source>
</evidence>
<feature type="signal peptide" evidence="1">
    <location>
        <begin position="1"/>
        <end position="25"/>
    </location>
</feature>
<feature type="domain" description="Rhodanese" evidence="2">
    <location>
        <begin position="221"/>
        <end position="311"/>
    </location>
</feature>
<keyword evidence="4" id="KW-1185">Reference proteome</keyword>
<dbReference type="SMART" id="SM00450">
    <property type="entry name" value="RHOD"/>
    <property type="match status" value="3"/>
</dbReference>
<dbReference type="Pfam" id="PF00581">
    <property type="entry name" value="Rhodanese"/>
    <property type="match status" value="3"/>
</dbReference>
<evidence type="ECO:0000259" key="2">
    <source>
        <dbReference type="PROSITE" id="PS50206"/>
    </source>
</evidence>
<feature type="chain" id="PRO_5022234864" evidence="1">
    <location>
        <begin position="26"/>
        <end position="426"/>
    </location>
</feature>
<dbReference type="InterPro" id="IPR036873">
    <property type="entry name" value="Rhodanese-like_dom_sf"/>
</dbReference>
<comment type="caution">
    <text evidence="3">The sequence shown here is derived from an EMBL/GenBank/DDBJ whole genome shotgun (WGS) entry which is preliminary data.</text>
</comment>
<evidence type="ECO:0000313" key="4">
    <source>
        <dbReference type="Proteomes" id="UP000319449"/>
    </source>
</evidence>
<keyword evidence="3" id="KW-0808">Transferase</keyword>
<dbReference type="CDD" id="cd00158">
    <property type="entry name" value="RHOD"/>
    <property type="match status" value="3"/>
</dbReference>
<proteinExistence type="predicted"/>
<dbReference type="EMBL" id="VLLN01000001">
    <property type="protein sequence ID" value="TWJ33479.1"/>
    <property type="molecule type" value="Genomic_DNA"/>
</dbReference>
<dbReference type="InterPro" id="IPR001763">
    <property type="entry name" value="Rhodanese-like_dom"/>
</dbReference>
<dbReference type="PROSITE" id="PS50206">
    <property type="entry name" value="RHODANESE_3"/>
    <property type="match status" value="3"/>
</dbReference>